<evidence type="ECO:0000313" key="3">
    <source>
        <dbReference type="Proteomes" id="UP001235343"/>
    </source>
</evidence>
<protein>
    <submittedName>
        <fullName evidence="2">DUF262 domain-containing protein</fullName>
    </submittedName>
</protein>
<dbReference type="EMBL" id="JASTZU010000058">
    <property type="protein sequence ID" value="MDL4842488.1"/>
    <property type="molecule type" value="Genomic_DNA"/>
</dbReference>
<feature type="domain" description="GmrSD restriction endonucleases N-terminal" evidence="1">
    <location>
        <begin position="26"/>
        <end position="155"/>
    </location>
</feature>
<dbReference type="InterPro" id="IPR004919">
    <property type="entry name" value="GmrSD_N"/>
</dbReference>
<comment type="caution">
    <text evidence="2">The sequence shown here is derived from an EMBL/GenBank/DDBJ whole genome shotgun (WGS) entry which is preliminary data.</text>
</comment>
<name>A0ABT7L9E6_9BACI</name>
<accession>A0ABT7L9E6</accession>
<evidence type="ECO:0000259" key="1">
    <source>
        <dbReference type="Pfam" id="PF03235"/>
    </source>
</evidence>
<proteinExistence type="predicted"/>
<keyword evidence="3" id="KW-1185">Reference proteome</keyword>
<gene>
    <name evidence="2" type="ORF">QQS35_18805</name>
</gene>
<organism evidence="2 3">
    <name type="scientific">Aquibacillus rhizosphaerae</name>
    <dbReference type="NCBI Taxonomy" id="3051431"/>
    <lineage>
        <taxon>Bacteria</taxon>
        <taxon>Bacillati</taxon>
        <taxon>Bacillota</taxon>
        <taxon>Bacilli</taxon>
        <taxon>Bacillales</taxon>
        <taxon>Bacillaceae</taxon>
        <taxon>Aquibacillus</taxon>
    </lineage>
</organism>
<dbReference type="RefSeq" id="WP_285933759.1">
    <property type="nucleotide sequence ID" value="NZ_JASTZU010000058.1"/>
</dbReference>
<evidence type="ECO:0000313" key="2">
    <source>
        <dbReference type="EMBL" id="MDL4842488.1"/>
    </source>
</evidence>
<dbReference type="Proteomes" id="UP001235343">
    <property type="component" value="Unassembled WGS sequence"/>
</dbReference>
<dbReference type="Pfam" id="PF03235">
    <property type="entry name" value="GmrSD_N"/>
    <property type="match status" value="1"/>
</dbReference>
<reference evidence="2 3" key="1">
    <citation type="submission" date="2023-06" db="EMBL/GenBank/DDBJ databases">
        <title>Aquibacillus rhizosphaerae LR5S19.</title>
        <authorList>
            <person name="Sun J.-Q."/>
        </authorList>
    </citation>
    <scope>NUCLEOTIDE SEQUENCE [LARGE SCALE GENOMIC DNA]</scope>
    <source>
        <strain evidence="2 3">LR5S19</strain>
    </source>
</reference>
<sequence>MTIKINKVLQANAFNDPTKETIQKSISQLCSEVDSKGIIMPIFQRDLAWTTQKKVELFNFQLNGFAPVSPISMNRTGPKSLDMAHVALIDRSEIESVQEGKFSVIDGQQRISTNYQAYTDDESVREVVLDVTKGRFVDLKGKDIKKSQIPVGVLYNKGPKVYTEYIRTHPTLTEFDVSSLLGQIRTKFSNYFYTVNFAQDLSGEEQIEWFDVLNLAGSRVPEIQMKLTRLQIKGLDFYKEYANIFRDKLELVGFDHLFVQKNTEVSIPIAALNPAFEIILGRKHHSLNYSPIPSDTKEATISDMNINDLRKCFEMTLDGLDRALDFINDNSLSEPSRIDYITYLTGYFVYKKDTDLSDKSEQELIDWYNKTIFVNKSNSERREMFDYVLSI</sequence>